<name>A0A9N8D470_9STRA</name>
<dbReference type="NCBIfam" id="NF001097">
    <property type="entry name" value="PRK00129.1"/>
    <property type="match status" value="1"/>
</dbReference>
<evidence type="ECO:0000259" key="10">
    <source>
        <dbReference type="Pfam" id="PF14681"/>
    </source>
</evidence>
<evidence type="ECO:0000256" key="2">
    <source>
        <dbReference type="ARBA" id="ARBA00005180"/>
    </source>
</evidence>
<dbReference type="Gene3D" id="3.40.50.2020">
    <property type="match status" value="1"/>
</dbReference>
<evidence type="ECO:0000313" key="11">
    <source>
        <dbReference type="EMBL" id="CAB9496083.1"/>
    </source>
</evidence>
<evidence type="ECO:0000256" key="3">
    <source>
        <dbReference type="ARBA" id="ARBA00009516"/>
    </source>
</evidence>
<dbReference type="EC" id="2.4.2.9" evidence="4"/>
<comment type="caution">
    <text evidence="11">The sequence shown here is derived from an EMBL/GenBank/DDBJ whole genome shotgun (WGS) entry which is preliminary data.</text>
</comment>
<dbReference type="AlphaFoldDB" id="A0A9N8D470"/>
<keyword evidence="5" id="KW-0021">Allosteric enzyme</keyword>
<dbReference type="CDD" id="cd06223">
    <property type="entry name" value="PRTases_typeI"/>
    <property type="match status" value="1"/>
</dbReference>
<dbReference type="GO" id="GO:0008655">
    <property type="term" value="P:pyrimidine-containing compound salvage"/>
    <property type="evidence" value="ECO:0007669"/>
    <property type="project" value="UniProtKB-ARBA"/>
</dbReference>
<evidence type="ECO:0000256" key="1">
    <source>
        <dbReference type="ARBA" id="ARBA00001946"/>
    </source>
</evidence>
<evidence type="ECO:0000256" key="8">
    <source>
        <dbReference type="ARBA" id="ARBA00022741"/>
    </source>
</evidence>
<dbReference type="SUPFAM" id="SSF53271">
    <property type="entry name" value="PRTase-like"/>
    <property type="match status" value="1"/>
</dbReference>
<dbReference type="GO" id="GO:0004845">
    <property type="term" value="F:uracil phosphoribosyltransferase activity"/>
    <property type="evidence" value="ECO:0007669"/>
    <property type="project" value="UniProtKB-EC"/>
</dbReference>
<comment type="similarity">
    <text evidence="3">Belongs to the UPRTase family.</text>
</comment>
<dbReference type="Pfam" id="PF14681">
    <property type="entry name" value="UPRTase"/>
    <property type="match status" value="1"/>
</dbReference>
<evidence type="ECO:0000256" key="6">
    <source>
        <dbReference type="ARBA" id="ARBA00022676"/>
    </source>
</evidence>
<keyword evidence="8" id="KW-0547">Nucleotide-binding</keyword>
<evidence type="ECO:0000256" key="5">
    <source>
        <dbReference type="ARBA" id="ARBA00022533"/>
    </source>
</evidence>
<gene>
    <name evidence="11" type="ORF">SEMRO_1_G000620.1</name>
</gene>
<dbReference type="FunFam" id="3.40.50.2020:FF:000023">
    <property type="entry name" value="Probable uracil phosphoribosyltransferase"/>
    <property type="match status" value="1"/>
</dbReference>
<proteinExistence type="inferred from homology"/>
<reference evidence="11" key="1">
    <citation type="submission" date="2020-06" db="EMBL/GenBank/DDBJ databases">
        <authorList>
            <consortium name="Plant Systems Biology data submission"/>
        </authorList>
    </citation>
    <scope>NUCLEOTIDE SEQUENCE</scope>
    <source>
        <strain evidence="11">D6</strain>
    </source>
</reference>
<evidence type="ECO:0000256" key="7">
    <source>
        <dbReference type="ARBA" id="ARBA00022679"/>
    </source>
</evidence>
<sequence length="221" mass="23979">MTDTSSHPLLVMSPSKAHGLLFTKMRDKNTSSVDFVYYAKRAMRLVAEDALAEFPTTISSIETPCGPFEGLESVAPTDLCAVSIVRSGDVLLESVREILPACKVGKILIQRDESHPKKLPKLFYSKFPPGIKDMFVLLCDPMLATGGSAITALDVLVKGNGVDPKKIIFANMICAPQGLRVLAAAYPDVKIVTAVVDKELNDDKFIVPGLGDYGDRFFNTV</sequence>
<evidence type="ECO:0000256" key="4">
    <source>
        <dbReference type="ARBA" id="ARBA00011894"/>
    </source>
</evidence>
<dbReference type="GO" id="GO:0005525">
    <property type="term" value="F:GTP binding"/>
    <property type="evidence" value="ECO:0007669"/>
    <property type="project" value="UniProtKB-KW"/>
</dbReference>
<keyword evidence="9" id="KW-0342">GTP-binding</keyword>
<dbReference type="InterPro" id="IPR029057">
    <property type="entry name" value="PRTase-like"/>
</dbReference>
<keyword evidence="6 11" id="KW-0328">Glycosyltransferase</keyword>
<evidence type="ECO:0000313" key="12">
    <source>
        <dbReference type="Proteomes" id="UP001153069"/>
    </source>
</evidence>
<dbReference type="Proteomes" id="UP001153069">
    <property type="component" value="Unassembled WGS sequence"/>
</dbReference>
<dbReference type="InterPro" id="IPR000836">
    <property type="entry name" value="PRTase_dom"/>
</dbReference>
<comment type="cofactor">
    <cofactor evidence="1">
        <name>Mg(2+)</name>
        <dbReference type="ChEBI" id="CHEBI:18420"/>
    </cofactor>
</comment>
<keyword evidence="7" id="KW-0808">Transferase</keyword>
<accession>A0A9N8D470</accession>
<dbReference type="EMBL" id="CAICTM010000001">
    <property type="protein sequence ID" value="CAB9496083.1"/>
    <property type="molecule type" value="Genomic_DNA"/>
</dbReference>
<feature type="domain" description="Phosphoribosyltransferase" evidence="10">
    <location>
        <begin position="20"/>
        <end position="220"/>
    </location>
</feature>
<keyword evidence="12" id="KW-1185">Reference proteome</keyword>
<organism evidence="11 12">
    <name type="scientific">Seminavis robusta</name>
    <dbReference type="NCBI Taxonomy" id="568900"/>
    <lineage>
        <taxon>Eukaryota</taxon>
        <taxon>Sar</taxon>
        <taxon>Stramenopiles</taxon>
        <taxon>Ochrophyta</taxon>
        <taxon>Bacillariophyta</taxon>
        <taxon>Bacillariophyceae</taxon>
        <taxon>Bacillariophycidae</taxon>
        <taxon>Naviculales</taxon>
        <taxon>Naviculaceae</taxon>
        <taxon>Seminavis</taxon>
    </lineage>
</organism>
<dbReference type="OrthoDB" id="106623at2759"/>
<comment type="pathway">
    <text evidence="2">Pyrimidine metabolism; UMP biosynthesis via salvage pathway; UMP from uracil: step 1/1.</text>
</comment>
<evidence type="ECO:0000256" key="9">
    <source>
        <dbReference type="ARBA" id="ARBA00023134"/>
    </source>
</evidence>
<protein>
    <recommendedName>
        <fullName evidence="4">uracil phosphoribosyltransferase</fullName>
        <ecNumber evidence="4">2.4.2.9</ecNumber>
    </recommendedName>
</protein>